<dbReference type="Pfam" id="PF17919">
    <property type="entry name" value="RT_RNaseH_2"/>
    <property type="match status" value="1"/>
</dbReference>
<keyword evidence="1" id="KW-0645">Protease</keyword>
<keyword evidence="5" id="KW-0479">Metal-binding</keyword>
<dbReference type="GO" id="GO:0008270">
    <property type="term" value="F:zinc ion binding"/>
    <property type="evidence" value="ECO:0007669"/>
    <property type="project" value="UniProtKB-KW"/>
</dbReference>
<evidence type="ECO:0000256" key="6">
    <source>
        <dbReference type="SAM" id="MobiDB-lite"/>
    </source>
</evidence>
<keyword evidence="4" id="KW-0511">Multifunctional enzyme</keyword>
<dbReference type="InterPro" id="IPR001878">
    <property type="entry name" value="Znf_CCHC"/>
</dbReference>
<evidence type="ECO:0000256" key="4">
    <source>
        <dbReference type="ARBA" id="ARBA00023268"/>
    </source>
</evidence>
<feature type="region of interest" description="Disordered" evidence="6">
    <location>
        <begin position="1"/>
        <end position="80"/>
    </location>
</feature>
<dbReference type="Pfam" id="PF00098">
    <property type="entry name" value="zf-CCHC"/>
    <property type="match status" value="2"/>
</dbReference>
<evidence type="ECO:0000256" key="2">
    <source>
        <dbReference type="ARBA" id="ARBA00022750"/>
    </source>
</evidence>
<keyword evidence="3" id="KW-0238">DNA-binding</keyword>
<evidence type="ECO:0000313" key="8">
    <source>
        <dbReference type="EMBL" id="KAK1691974.1"/>
    </source>
</evidence>
<dbReference type="PROSITE" id="PS50158">
    <property type="entry name" value="ZF_CCHC"/>
    <property type="match status" value="3"/>
</dbReference>
<dbReference type="FunFam" id="3.30.70.270:FF:000020">
    <property type="entry name" value="Transposon Tf2-6 polyprotein-like Protein"/>
    <property type="match status" value="1"/>
</dbReference>
<reference evidence="8" key="1">
    <citation type="submission" date="2023-07" db="EMBL/GenBank/DDBJ databases">
        <title>A chromosome-level genome assembly of Lolium multiflorum.</title>
        <authorList>
            <person name="Chen Y."/>
            <person name="Copetti D."/>
            <person name="Kolliker R."/>
            <person name="Studer B."/>
        </authorList>
    </citation>
    <scope>NUCLEOTIDE SEQUENCE</scope>
    <source>
        <strain evidence="8">02402/16</strain>
        <tissue evidence="8">Leaf</tissue>
    </source>
</reference>
<dbReference type="InterPro" id="IPR043128">
    <property type="entry name" value="Rev_trsase/Diguanyl_cyclase"/>
</dbReference>
<feature type="domain" description="CCHC-type" evidence="7">
    <location>
        <begin position="90"/>
        <end position="105"/>
    </location>
</feature>
<gene>
    <name evidence="8" type="ORF">QYE76_008671</name>
</gene>
<feature type="compositionally biased region" description="Low complexity" evidence="6">
    <location>
        <begin position="46"/>
        <end position="55"/>
    </location>
</feature>
<comment type="caution">
    <text evidence="8">The sequence shown here is derived from an EMBL/GenBank/DDBJ whole genome shotgun (WGS) entry which is preliminary data.</text>
</comment>
<keyword evidence="9" id="KW-1185">Reference proteome</keyword>
<accession>A0AAD8TTQ3</accession>
<feature type="compositionally biased region" description="Basic residues" evidence="6">
    <location>
        <begin position="392"/>
        <end position="401"/>
    </location>
</feature>
<dbReference type="InterPro" id="IPR043502">
    <property type="entry name" value="DNA/RNA_pol_sf"/>
</dbReference>
<evidence type="ECO:0000259" key="7">
    <source>
        <dbReference type="PROSITE" id="PS50158"/>
    </source>
</evidence>
<dbReference type="InterPro" id="IPR036875">
    <property type="entry name" value="Znf_CCHC_sf"/>
</dbReference>
<name>A0AAD8TTQ3_LOLMU</name>
<dbReference type="AlphaFoldDB" id="A0AAD8TTQ3"/>
<sequence>MMHQMGPEYPKVSPPQAEVSPQETTTSPMQTSRPGFQPEWTPSGGHNNHNNTNFNRAPIRAPSNNNTNTTPRTGSNAIPVAPRDKSTITCYECGIVGHYSNECPKKLAKTAANTAAPAQQQRHVSTGRKFTPNNPNNRNGRLFHMNAEEAQEAPDVVLGGIAVDPAKIKTVTEWQAPTTQTEVRAFLGLAGYYRRFVEGFSSIARPMTQLLKKDKKFEWTDKCEESFQQLKSRLTTAPILIMPDITKPFDVYCDASKIGLGCVLMQEGKVILFLIYIKRKSSHEMWIKLKEMFGGSISHLVGGVSEELSSPSHHEELQVASTSGRDDLSSSTTSPTCCKTQEEIKELEAQVLSLKKDLEKRHEGKSALDKMLSVQQSPNDKSGLGFNSNNKNKSKSKNNKKKGQDKVKDSAKIVCFKCKVEGHHVRSCPLKKKKHLSEKQQGKRPQGQGQAQARPQVEDRPLPKKNQDIVPQEKKSIKKKKGNTCYLCREKGHLASSCLSGTLSNPIIVDDDYSLRKDKDGNVFAKFVGTQSGFKKRTIWVAKPIVTNLFGPNLVGDQQAQT</sequence>
<dbReference type="Proteomes" id="UP001231189">
    <property type="component" value="Unassembled WGS sequence"/>
</dbReference>
<dbReference type="GO" id="GO:0003677">
    <property type="term" value="F:DNA binding"/>
    <property type="evidence" value="ECO:0007669"/>
    <property type="project" value="UniProtKB-KW"/>
</dbReference>
<proteinExistence type="predicted"/>
<feature type="domain" description="CCHC-type" evidence="7">
    <location>
        <begin position="415"/>
        <end position="429"/>
    </location>
</feature>
<dbReference type="PANTHER" id="PTHR37984">
    <property type="entry name" value="PROTEIN CBG26694"/>
    <property type="match status" value="1"/>
</dbReference>
<feature type="region of interest" description="Disordered" evidence="6">
    <location>
        <begin position="116"/>
        <end position="135"/>
    </location>
</feature>
<feature type="compositionally biased region" description="Low complexity" evidence="6">
    <location>
        <begin position="443"/>
        <end position="455"/>
    </location>
</feature>
<feature type="compositionally biased region" description="Polar residues" evidence="6">
    <location>
        <begin position="19"/>
        <end position="34"/>
    </location>
</feature>
<dbReference type="SMART" id="SM00343">
    <property type="entry name" value="ZnF_C2HC"/>
    <property type="match status" value="3"/>
</dbReference>
<dbReference type="SUPFAM" id="SSF57756">
    <property type="entry name" value="Retrovirus zinc finger-like domains"/>
    <property type="match status" value="3"/>
</dbReference>
<dbReference type="EMBL" id="JAUUTY010000001">
    <property type="protein sequence ID" value="KAK1691974.1"/>
    <property type="molecule type" value="Genomic_DNA"/>
</dbReference>
<dbReference type="GO" id="GO:0006508">
    <property type="term" value="P:proteolysis"/>
    <property type="evidence" value="ECO:0007669"/>
    <property type="project" value="UniProtKB-KW"/>
</dbReference>
<feature type="region of interest" description="Disordered" evidence="6">
    <location>
        <begin position="372"/>
        <end position="406"/>
    </location>
</feature>
<evidence type="ECO:0000256" key="1">
    <source>
        <dbReference type="ARBA" id="ARBA00022670"/>
    </source>
</evidence>
<dbReference type="SUPFAM" id="SSF56672">
    <property type="entry name" value="DNA/RNA polymerases"/>
    <property type="match status" value="1"/>
</dbReference>
<keyword evidence="5" id="KW-0862">Zinc</keyword>
<keyword evidence="2" id="KW-0378">Hydrolase</keyword>
<dbReference type="PANTHER" id="PTHR37984:SF5">
    <property type="entry name" value="PROTEIN NYNRIN-LIKE"/>
    <property type="match status" value="1"/>
</dbReference>
<dbReference type="InterPro" id="IPR041577">
    <property type="entry name" value="RT_RNaseH_2"/>
</dbReference>
<evidence type="ECO:0000256" key="3">
    <source>
        <dbReference type="ARBA" id="ARBA00023125"/>
    </source>
</evidence>
<feature type="region of interest" description="Disordered" evidence="6">
    <location>
        <begin position="429"/>
        <end position="476"/>
    </location>
</feature>
<feature type="region of interest" description="Disordered" evidence="6">
    <location>
        <begin position="311"/>
        <end position="337"/>
    </location>
</feature>
<feature type="compositionally biased region" description="Basic and acidic residues" evidence="6">
    <location>
        <begin position="456"/>
        <end position="475"/>
    </location>
</feature>
<evidence type="ECO:0000313" key="9">
    <source>
        <dbReference type="Proteomes" id="UP001231189"/>
    </source>
</evidence>
<dbReference type="Gene3D" id="3.30.70.270">
    <property type="match status" value="1"/>
</dbReference>
<dbReference type="GO" id="GO:0004190">
    <property type="term" value="F:aspartic-type endopeptidase activity"/>
    <property type="evidence" value="ECO:0007669"/>
    <property type="project" value="UniProtKB-KW"/>
</dbReference>
<dbReference type="InterPro" id="IPR050951">
    <property type="entry name" value="Retrovirus_Pol_polyprotein"/>
</dbReference>
<dbReference type="Gene3D" id="4.10.60.10">
    <property type="entry name" value="Zinc finger, CCHC-type"/>
    <property type="match status" value="2"/>
</dbReference>
<protein>
    <recommendedName>
        <fullName evidence="7">CCHC-type domain-containing protein</fullName>
    </recommendedName>
</protein>
<organism evidence="8 9">
    <name type="scientific">Lolium multiflorum</name>
    <name type="common">Italian ryegrass</name>
    <name type="synonym">Lolium perenne subsp. multiflorum</name>
    <dbReference type="NCBI Taxonomy" id="4521"/>
    <lineage>
        <taxon>Eukaryota</taxon>
        <taxon>Viridiplantae</taxon>
        <taxon>Streptophyta</taxon>
        <taxon>Embryophyta</taxon>
        <taxon>Tracheophyta</taxon>
        <taxon>Spermatophyta</taxon>
        <taxon>Magnoliopsida</taxon>
        <taxon>Liliopsida</taxon>
        <taxon>Poales</taxon>
        <taxon>Poaceae</taxon>
        <taxon>BOP clade</taxon>
        <taxon>Pooideae</taxon>
        <taxon>Poodae</taxon>
        <taxon>Poeae</taxon>
        <taxon>Poeae Chloroplast Group 2 (Poeae type)</taxon>
        <taxon>Loliodinae</taxon>
        <taxon>Loliinae</taxon>
        <taxon>Lolium</taxon>
    </lineage>
</organism>
<keyword evidence="2" id="KW-0064">Aspartyl protease</keyword>
<evidence type="ECO:0000256" key="5">
    <source>
        <dbReference type="PROSITE-ProRule" id="PRU00047"/>
    </source>
</evidence>
<feature type="domain" description="CCHC-type" evidence="7">
    <location>
        <begin position="485"/>
        <end position="498"/>
    </location>
</feature>
<keyword evidence="5" id="KW-0863">Zinc-finger</keyword>